<dbReference type="Pfam" id="PF04073">
    <property type="entry name" value="tRNA_edit"/>
    <property type="match status" value="1"/>
</dbReference>
<keyword evidence="7" id="KW-1185">Reference proteome</keyword>
<dbReference type="OrthoDB" id="9809296at2"/>
<keyword evidence="2 4" id="KW-0648">Protein biosynthesis</keyword>
<feature type="domain" description="YbaK/aminoacyl-tRNA synthetase-associated" evidence="5">
    <location>
        <begin position="32"/>
        <end position="143"/>
    </location>
</feature>
<protein>
    <recommendedName>
        <fullName evidence="4">Cys-tRNA(Pro)/Cys-tRNA(Cys) deacylase</fullName>
        <ecNumber evidence="4">4.2.-.-</ecNumber>
    </recommendedName>
</protein>
<dbReference type="Gene3D" id="3.90.960.10">
    <property type="entry name" value="YbaK/aminoacyl-tRNA synthetase-associated domain"/>
    <property type="match status" value="1"/>
</dbReference>
<evidence type="ECO:0000256" key="3">
    <source>
        <dbReference type="ARBA" id="ARBA00023239"/>
    </source>
</evidence>
<evidence type="ECO:0000256" key="4">
    <source>
        <dbReference type="PIRNR" id="PIRNR006181"/>
    </source>
</evidence>
<dbReference type="NCBIfam" id="TIGR00011">
    <property type="entry name" value="YbaK_EbsC"/>
    <property type="match status" value="1"/>
</dbReference>
<dbReference type="InterPro" id="IPR007214">
    <property type="entry name" value="YbaK/aa-tRNA-synth-assoc-dom"/>
</dbReference>
<dbReference type="AlphaFoldDB" id="A0A6N8FAA8"/>
<sequence length="155" mass="16721">MTPAINQLIATKIKHSVLAYTHDPTSASFGLEAVEKLNLSSKLVFKTLMVTLDGRDLVVAIVPVDTTLNMKKLAKIAKSKKAEMASQQSAEKSSGYILGGISPLGQKRKLKTFIDESALVFEKIYVSGGKRGLEIELSALDLISITKAVVCSLKK</sequence>
<dbReference type="GO" id="GO:0016829">
    <property type="term" value="F:lyase activity"/>
    <property type="evidence" value="ECO:0007669"/>
    <property type="project" value="UniProtKB-KW"/>
</dbReference>
<proteinExistence type="inferred from homology"/>
<dbReference type="EMBL" id="WOCD01000005">
    <property type="protein sequence ID" value="MUH73238.1"/>
    <property type="molecule type" value="Genomic_DNA"/>
</dbReference>
<gene>
    <name evidence="6" type="primary">ybaK</name>
    <name evidence="6" type="ORF">GNP35_12545</name>
</gene>
<evidence type="ECO:0000256" key="1">
    <source>
        <dbReference type="ARBA" id="ARBA00009798"/>
    </source>
</evidence>
<dbReference type="PIRSF" id="PIRSF006181">
    <property type="entry name" value="EbsC_YbaK"/>
    <property type="match status" value="1"/>
</dbReference>
<dbReference type="PANTHER" id="PTHR30411">
    <property type="entry name" value="CYTOPLASMIC PROTEIN"/>
    <property type="match status" value="1"/>
</dbReference>
<reference evidence="6 7" key="1">
    <citation type="submission" date="2019-11" db="EMBL/GenBank/DDBJ databases">
        <title>P. haliotis isolates from Z. marina roots.</title>
        <authorList>
            <person name="Cohen M."/>
            <person name="Jospin G."/>
            <person name="Eisen J.A."/>
            <person name="Coil D.A."/>
        </authorList>
    </citation>
    <scope>NUCLEOTIDE SEQUENCE [LARGE SCALE GENOMIC DNA]</scope>
    <source>
        <strain evidence="6 7">UCD-MCMsp1aY</strain>
    </source>
</reference>
<evidence type="ECO:0000313" key="7">
    <source>
        <dbReference type="Proteomes" id="UP000439994"/>
    </source>
</evidence>
<dbReference type="GO" id="GO:0002161">
    <property type="term" value="F:aminoacyl-tRNA deacylase activity"/>
    <property type="evidence" value="ECO:0007669"/>
    <property type="project" value="InterPro"/>
</dbReference>
<evidence type="ECO:0000259" key="5">
    <source>
        <dbReference type="Pfam" id="PF04073"/>
    </source>
</evidence>
<keyword evidence="3 4" id="KW-0456">Lyase</keyword>
<dbReference type="SUPFAM" id="SSF55826">
    <property type="entry name" value="YbaK/ProRS associated domain"/>
    <property type="match status" value="1"/>
</dbReference>
<evidence type="ECO:0000256" key="2">
    <source>
        <dbReference type="ARBA" id="ARBA00022917"/>
    </source>
</evidence>
<evidence type="ECO:0000313" key="6">
    <source>
        <dbReference type="EMBL" id="MUH73238.1"/>
    </source>
</evidence>
<dbReference type="PANTHER" id="PTHR30411:SF0">
    <property type="entry name" value="CYS-TRNA(PRO)_CYS-TRNA(CYS) DEACYLASE YBAK"/>
    <property type="match status" value="1"/>
</dbReference>
<dbReference type="EC" id="4.2.-.-" evidence="4"/>
<dbReference type="InterPro" id="IPR036754">
    <property type="entry name" value="YbaK/aa-tRNA-synt-asso_dom_sf"/>
</dbReference>
<dbReference type="InterPro" id="IPR004369">
    <property type="entry name" value="Prolyl-tRNA_editing_YbaK/EbsC"/>
</dbReference>
<dbReference type="CDD" id="cd00002">
    <property type="entry name" value="YbaK_deacylase"/>
    <property type="match status" value="1"/>
</dbReference>
<dbReference type="RefSeq" id="WP_155696436.1">
    <property type="nucleotide sequence ID" value="NZ_WOCD01000005.1"/>
</dbReference>
<dbReference type="GO" id="GO:0006412">
    <property type="term" value="P:translation"/>
    <property type="evidence" value="ECO:0007669"/>
    <property type="project" value="UniProtKB-KW"/>
</dbReference>
<organism evidence="6 7">
    <name type="scientific">Psychrosphaera haliotis</name>
    <dbReference type="NCBI Taxonomy" id="555083"/>
    <lineage>
        <taxon>Bacteria</taxon>
        <taxon>Pseudomonadati</taxon>
        <taxon>Pseudomonadota</taxon>
        <taxon>Gammaproteobacteria</taxon>
        <taxon>Alteromonadales</taxon>
        <taxon>Pseudoalteromonadaceae</taxon>
        <taxon>Psychrosphaera</taxon>
    </lineage>
</organism>
<comment type="caution">
    <text evidence="6">The sequence shown here is derived from an EMBL/GenBank/DDBJ whole genome shotgun (WGS) entry which is preliminary data.</text>
</comment>
<name>A0A6N8FAA8_9GAMM</name>
<comment type="similarity">
    <text evidence="1 4">Belongs to the prolyl-tRNA editing family. YbaK/EbsC subfamily.</text>
</comment>
<dbReference type="Proteomes" id="UP000439994">
    <property type="component" value="Unassembled WGS sequence"/>
</dbReference>
<accession>A0A6N8FAA8</accession>